<gene>
    <name evidence="2" type="ORF">SAMN05421505_107155</name>
</gene>
<name>A0A1G7WQZ0_9ACTN</name>
<dbReference type="AlphaFoldDB" id="A0A1G7WQZ0"/>
<accession>A0A1G7WQZ0</accession>
<sequence length="340" mass="37017">MMSNFVQGIDLSRAFYGEVVRPLLPGVRHSAALIGPGSEVLLFDSPRSTDHDWGPRVLVFTEPELAGEVAAAVEAGLPESFQGFATLIGGRHGVVVTDLGAWLGERLGFDPRGGVGAADWLAMPWQRLAEVTSGEVFWDESGELDRVRRALAWYPDALWRYVLACQWRRIAQEEPFAGRCAEVGDELGSVVVTARLVRDLARLALLMRRRYPPYSKWLGSALARLPGAAELADSLSAALAARDWPTRERHMSRAYERLALLHNRLGLTEPLPAEVRLFHDRPFQIIGADRFADALTATIGDAAVAALPHAGSVDQFVDSTDVLVRPALARAAARAVLGLG</sequence>
<evidence type="ECO:0000259" key="1">
    <source>
        <dbReference type="Pfam" id="PF13228"/>
    </source>
</evidence>
<feature type="domain" description="DUF4037" evidence="1">
    <location>
        <begin position="120"/>
        <end position="218"/>
    </location>
</feature>
<dbReference type="RefSeq" id="WP_218125695.1">
    <property type="nucleotide sequence ID" value="NZ_FNCN01000007.1"/>
</dbReference>
<dbReference type="Pfam" id="PF13228">
    <property type="entry name" value="DUF4037"/>
    <property type="match status" value="1"/>
</dbReference>
<evidence type="ECO:0000313" key="3">
    <source>
        <dbReference type="Proteomes" id="UP000198923"/>
    </source>
</evidence>
<protein>
    <recommendedName>
        <fullName evidence="1">DUF4037 domain-containing protein</fullName>
    </recommendedName>
</protein>
<keyword evidence="3" id="KW-1185">Reference proteome</keyword>
<dbReference type="InterPro" id="IPR025117">
    <property type="entry name" value="DUF4037"/>
</dbReference>
<evidence type="ECO:0000313" key="2">
    <source>
        <dbReference type="EMBL" id="SDG74372.1"/>
    </source>
</evidence>
<dbReference type="EMBL" id="FNCN01000007">
    <property type="protein sequence ID" value="SDG74372.1"/>
    <property type="molecule type" value="Genomic_DNA"/>
</dbReference>
<reference evidence="2 3" key="1">
    <citation type="submission" date="2016-10" db="EMBL/GenBank/DDBJ databases">
        <authorList>
            <person name="de Groot N.N."/>
        </authorList>
    </citation>
    <scope>NUCLEOTIDE SEQUENCE [LARGE SCALE GENOMIC DNA]</scope>
    <source>
        <strain evidence="2 3">CPCC 201354</strain>
    </source>
</reference>
<proteinExistence type="predicted"/>
<dbReference type="Proteomes" id="UP000198923">
    <property type="component" value="Unassembled WGS sequence"/>
</dbReference>
<organism evidence="2 3">
    <name type="scientific">Sinosporangium album</name>
    <dbReference type="NCBI Taxonomy" id="504805"/>
    <lineage>
        <taxon>Bacteria</taxon>
        <taxon>Bacillati</taxon>
        <taxon>Actinomycetota</taxon>
        <taxon>Actinomycetes</taxon>
        <taxon>Streptosporangiales</taxon>
        <taxon>Streptosporangiaceae</taxon>
        <taxon>Sinosporangium</taxon>
    </lineage>
</organism>
<dbReference type="STRING" id="504805.SAMN05421505_107155"/>